<evidence type="ECO:0000259" key="4">
    <source>
        <dbReference type="Pfam" id="PF01420"/>
    </source>
</evidence>
<evidence type="ECO:0000313" key="5">
    <source>
        <dbReference type="EMBL" id="MEB4797218.1"/>
    </source>
</evidence>
<keyword evidence="5" id="KW-0378">Hydrolase</keyword>
<evidence type="ECO:0000313" key="6">
    <source>
        <dbReference type="Proteomes" id="UP001355653"/>
    </source>
</evidence>
<feature type="domain" description="Type I restriction modification DNA specificity" evidence="4">
    <location>
        <begin position="2"/>
        <end position="154"/>
    </location>
</feature>
<dbReference type="GO" id="GO:0016787">
    <property type="term" value="F:hydrolase activity"/>
    <property type="evidence" value="ECO:0007669"/>
    <property type="project" value="UniProtKB-KW"/>
</dbReference>
<dbReference type="CDD" id="cd17267">
    <property type="entry name" value="RMtype1_S_EcoAO83I-TRD1-CR1_like"/>
    <property type="match status" value="1"/>
</dbReference>
<accession>A0ABU6DHJ5</accession>
<dbReference type="InterPro" id="IPR000055">
    <property type="entry name" value="Restrct_endonuc_typeI_TRD"/>
</dbReference>
<keyword evidence="2" id="KW-0680">Restriction system</keyword>
<keyword evidence="5" id="KW-0540">Nuclease</keyword>
<evidence type="ECO:0000256" key="1">
    <source>
        <dbReference type="ARBA" id="ARBA00010923"/>
    </source>
</evidence>
<name>A0ABU6DHJ5_9BACL</name>
<comment type="similarity">
    <text evidence="1">Belongs to the type-I restriction system S methylase family.</text>
</comment>
<evidence type="ECO:0000256" key="2">
    <source>
        <dbReference type="ARBA" id="ARBA00022747"/>
    </source>
</evidence>
<dbReference type="Proteomes" id="UP001355653">
    <property type="component" value="Unassembled WGS sequence"/>
</dbReference>
<dbReference type="EC" id="3.1.21.-" evidence="5"/>
<dbReference type="Pfam" id="PF01420">
    <property type="entry name" value="Methylase_S"/>
    <property type="match status" value="2"/>
</dbReference>
<dbReference type="InterPro" id="IPR044946">
    <property type="entry name" value="Restrct_endonuc_typeI_TRD_sf"/>
</dbReference>
<keyword evidence="3" id="KW-0238">DNA-binding</keyword>
<dbReference type="SUPFAM" id="SSF116734">
    <property type="entry name" value="DNA methylase specificity domain"/>
    <property type="match status" value="2"/>
</dbReference>
<keyword evidence="5" id="KW-0255">Endonuclease</keyword>
<reference evidence="5 6" key="1">
    <citation type="submission" date="2023-03" db="EMBL/GenBank/DDBJ databases">
        <title>Bacillus Genome Sequencing.</title>
        <authorList>
            <person name="Dunlap C."/>
        </authorList>
    </citation>
    <scope>NUCLEOTIDE SEQUENCE [LARGE SCALE GENOMIC DNA]</scope>
    <source>
        <strain evidence="5 6">NRS-1351</strain>
    </source>
</reference>
<comment type="caution">
    <text evidence="5">The sequence shown here is derived from an EMBL/GenBank/DDBJ whole genome shotgun (WGS) entry which is preliminary data.</text>
</comment>
<dbReference type="EMBL" id="JAROBY010000045">
    <property type="protein sequence ID" value="MEB4797218.1"/>
    <property type="molecule type" value="Genomic_DNA"/>
</dbReference>
<dbReference type="CDD" id="cd17253">
    <property type="entry name" value="RMtype1_S_Eco933I-TRD2-CR2_like"/>
    <property type="match status" value="1"/>
</dbReference>
<dbReference type="PANTHER" id="PTHR30408">
    <property type="entry name" value="TYPE-1 RESTRICTION ENZYME ECOKI SPECIFICITY PROTEIN"/>
    <property type="match status" value="1"/>
</dbReference>
<gene>
    <name evidence="5" type="ORF">P5G65_25255</name>
</gene>
<dbReference type="InterPro" id="IPR052021">
    <property type="entry name" value="Type-I_RS_S_subunit"/>
</dbReference>
<dbReference type="RefSeq" id="WP_127449897.1">
    <property type="nucleotide sequence ID" value="NZ_JAROBY010000045.1"/>
</dbReference>
<keyword evidence="6" id="KW-1185">Reference proteome</keyword>
<protein>
    <submittedName>
        <fullName evidence="5">Restriction endonuclease subunit S</fullName>
        <ecNumber evidence="5">3.1.21.-</ecNumber>
    </submittedName>
</protein>
<dbReference type="PANTHER" id="PTHR30408:SF12">
    <property type="entry name" value="TYPE I RESTRICTION ENZYME MJAVIII SPECIFICITY SUBUNIT"/>
    <property type="match status" value="1"/>
</dbReference>
<dbReference type="GO" id="GO:0004519">
    <property type="term" value="F:endonuclease activity"/>
    <property type="evidence" value="ECO:0007669"/>
    <property type="project" value="UniProtKB-KW"/>
</dbReference>
<proteinExistence type="inferred from homology"/>
<evidence type="ECO:0000256" key="3">
    <source>
        <dbReference type="ARBA" id="ARBA00023125"/>
    </source>
</evidence>
<dbReference type="Gene3D" id="3.90.220.20">
    <property type="entry name" value="DNA methylase specificity domains"/>
    <property type="match status" value="2"/>
</dbReference>
<sequence>MSGIEILQLGDVCDFVYGKALPSEIRSGEGFPVFGSNGVVGFHKEYLINGPAIIVGRKGSYGEVNWSKENCWAIDTTYYIRPKKQVDLKYLYYYLKVLDLKKINRSTAVPGLNREDVYPLKIHLTSFEQQQKIATILGAAESLIKLRKQAIAKLDELIESVFIEFFGDLNINNKNWEFRELQYFADLSSGVTKGKKYNDSKVLSLPYMRVANVQDGFLNLSEIKEISVSEKDAARYQLRKRDLLLTEGGDPDKLGRGAVWEEEVNNCIHQNHIFRVRIENENLLNAYFLSKCTGSSYGKKYFLKMAKQTTGIATINMTQLKNFPVPLPPIDLQRKYETLIHEVQEQKRLMYDHLLKLQESFQSLLQRAFRGQLEIK</sequence>
<organism evidence="5 6">
    <name type="scientific">Paenibacillus chondroitinus</name>
    <dbReference type="NCBI Taxonomy" id="59842"/>
    <lineage>
        <taxon>Bacteria</taxon>
        <taxon>Bacillati</taxon>
        <taxon>Bacillota</taxon>
        <taxon>Bacilli</taxon>
        <taxon>Bacillales</taxon>
        <taxon>Paenibacillaceae</taxon>
        <taxon>Paenibacillus</taxon>
    </lineage>
</organism>
<feature type="domain" description="Type I restriction modification DNA specificity" evidence="4">
    <location>
        <begin position="173"/>
        <end position="335"/>
    </location>
</feature>